<dbReference type="PROSITE" id="PS50127">
    <property type="entry name" value="UBC_2"/>
    <property type="match status" value="1"/>
</dbReference>
<keyword evidence="1" id="KW-0833">Ubl conjugation pathway</keyword>
<sequence>MAQQTLKRIISEHKNLQSEQHLNNYTACPSESSLFSWTAIITAPATSAYPSQTFHLNINLPDTYPRHPPTMTFTTPIFHPNIEANGEVWLAEFQARNWSPAFTIRVLLISLQVMLGEPNVEEGCVGNEEAARLWREDREGFMEKVRNCDGDV</sequence>
<dbReference type="CDD" id="cd00195">
    <property type="entry name" value="UBCc_UEV"/>
    <property type="match status" value="1"/>
</dbReference>
<dbReference type="Pfam" id="PF00179">
    <property type="entry name" value="UQ_con"/>
    <property type="match status" value="1"/>
</dbReference>
<dbReference type="OrthoDB" id="7851174at2759"/>
<dbReference type="InterPro" id="IPR050113">
    <property type="entry name" value="Ub_conjugating_enzyme"/>
</dbReference>
<dbReference type="EMBL" id="KL584761">
    <property type="protein sequence ID" value="KEQ94805.1"/>
    <property type="molecule type" value="Genomic_DNA"/>
</dbReference>
<dbReference type="OMA" id="PFEREKF"/>
<dbReference type="PANTHER" id="PTHR24067">
    <property type="entry name" value="UBIQUITIN-CONJUGATING ENZYME E2"/>
    <property type="match status" value="1"/>
</dbReference>
<evidence type="ECO:0000313" key="4">
    <source>
        <dbReference type="Proteomes" id="UP000030641"/>
    </source>
</evidence>
<dbReference type="Proteomes" id="UP000030641">
    <property type="component" value="Unassembled WGS sequence"/>
</dbReference>
<dbReference type="Gene3D" id="3.10.110.10">
    <property type="entry name" value="Ubiquitin Conjugating Enzyme"/>
    <property type="match status" value="1"/>
</dbReference>
<accession>A0A074YAK9</accession>
<dbReference type="STRING" id="1043005.A0A074YAK9"/>
<proteinExistence type="predicted"/>
<dbReference type="AlphaFoldDB" id="A0A074YAK9"/>
<dbReference type="InParanoid" id="A0A074YAK9"/>
<evidence type="ECO:0000259" key="2">
    <source>
        <dbReference type="PROSITE" id="PS50127"/>
    </source>
</evidence>
<protein>
    <recommendedName>
        <fullName evidence="2">UBC core domain-containing protein</fullName>
    </recommendedName>
</protein>
<dbReference type="InterPro" id="IPR000608">
    <property type="entry name" value="UBC"/>
</dbReference>
<organism evidence="3 4">
    <name type="scientific">Aureobasidium subglaciale (strain EXF-2481)</name>
    <name type="common">Aureobasidium pullulans var. subglaciale</name>
    <dbReference type="NCBI Taxonomy" id="1043005"/>
    <lineage>
        <taxon>Eukaryota</taxon>
        <taxon>Fungi</taxon>
        <taxon>Dikarya</taxon>
        <taxon>Ascomycota</taxon>
        <taxon>Pezizomycotina</taxon>
        <taxon>Dothideomycetes</taxon>
        <taxon>Dothideomycetidae</taxon>
        <taxon>Dothideales</taxon>
        <taxon>Saccotheciaceae</taxon>
        <taxon>Aureobasidium</taxon>
    </lineage>
</organism>
<evidence type="ECO:0000313" key="3">
    <source>
        <dbReference type="EMBL" id="KEQ94805.1"/>
    </source>
</evidence>
<name>A0A074YAK9_AURSE</name>
<dbReference type="SUPFAM" id="SSF54495">
    <property type="entry name" value="UBC-like"/>
    <property type="match status" value="1"/>
</dbReference>
<feature type="domain" description="UBC core" evidence="2">
    <location>
        <begin position="4"/>
        <end position="152"/>
    </location>
</feature>
<dbReference type="RefSeq" id="XP_013343151.1">
    <property type="nucleotide sequence ID" value="XM_013487697.1"/>
</dbReference>
<evidence type="ECO:0000256" key="1">
    <source>
        <dbReference type="ARBA" id="ARBA00022786"/>
    </source>
</evidence>
<keyword evidence="4" id="KW-1185">Reference proteome</keyword>
<dbReference type="GeneID" id="25364122"/>
<gene>
    <name evidence="3" type="ORF">AUEXF2481DRAFT_30165</name>
</gene>
<dbReference type="InterPro" id="IPR016135">
    <property type="entry name" value="UBQ-conjugating_enzyme/RWD"/>
</dbReference>
<dbReference type="HOGENOM" id="CLU_030988_13_3_1"/>
<reference evidence="3 4" key="1">
    <citation type="journal article" date="2014" name="BMC Genomics">
        <title>Genome sequencing of four Aureobasidium pullulans varieties: biotechnological potential, stress tolerance, and description of new species.</title>
        <authorList>
            <person name="Gostin Ar C."/>
            <person name="Ohm R.A."/>
            <person name="Kogej T."/>
            <person name="Sonjak S."/>
            <person name="Turk M."/>
            <person name="Zajc J."/>
            <person name="Zalar P."/>
            <person name="Grube M."/>
            <person name="Sun H."/>
            <person name="Han J."/>
            <person name="Sharma A."/>
            <person name="Chiniquy J."/>
            <person name="Ngan C.Y."/>
            <person name="Lipzen A."/>
            <person name="Barry K."/>
            <person name="Grigoriev I.V."/>
            <person name="Gunde-Cimerman N."/>
        </authorList>
    </citation>
    <scope>NUCLEOTIDE SEQUENCE [LARGE SCALE GENOMIC DNA]</scope>
    <source>
        <strain evidence="3 4">EXF-2481</strain>
    </source>
</reference>
<dbReference type="SMART" id="SM00212">
    <property type="entry name" value="UBCc"/>
    <property type="match status" value="1"/>
</dbReference>